<dbReference type="SMART" id="SM00434">
    <property type="entry name" value="TOP4c"/>
    <property type="match status" value="1"/>
</dbReference>
<dbReference type="InterPro" id="IPR013758">
    <property type="entry name" value="Topo_IIA_A/C_ab"/>
</dbReference>
<keyword evidence="3 5" id="KW-0238">DNA-binding</keyword>
<dbReference type="GO" id="GO:0009330">
    <property type="term" value="C:DNA topoisomerase type II (double strand cut, ATP-hydrolyzing) complex"/>
    <property type="evidence" value="ECO:0007669"/>
    <property type="project" value="TreeGrafter"/>
</dbReference>
<dbReference type="GO" id="GO:0005524">
    <property type="term" value="F:ATP binding"/>
    <property type="evidence" value="ECO:0007669"/>
    <property type="project" value="InterPro"/>
</dbReference>
<sequence length="246" mass="27564">MVRADKFRYPLVYGRGNFGYDNNPPAAYKYTKVKLSPYGLSMLEELAYDTVDLKNNYDDSKGKEEPVTLPVVVPNLLLNGCIGIAVGMTTSIPPHHLGETLTATINLVNNPDLVPIQKLQKELYVNSKNQIEILRLSTSPITHEALVDQVNDVHGAGTITSLSEAGWHDYIEGAGYSTEELTKREGRLIEALEKIREVEKSEIQPLTATDSTAKKLIEEQLNALTEERKRIEENFLQLKKKVNQEL</sequence>
<feature type="coiled-coil region" evidence="6">
    <location>
        <begin position="214"/>
        <end position="241"/>
    </location>
</feature>
<evidence type="ECO:0000313" key="9">
    <source>
        <dbReference type="Proteomes" id="UP001153678"/>
    </source>
</evidence>
<feature type="active site" description="O-(5'-phospho-DNA)-tyrosine intermediate" evidence="5">
    <location>
        <position position="30"/>
    </location>
</feature>
<evidence type="ECO:0000256" key="6">
    <source>
        <dbReference type="SAM" id="Coils"/>
    </source>
</evidence>
<organism evidence="8 9">
    <name type="scientific">Funneliformis geosporum</name>
    <dbReference type="NCBI Taxonomy" id="1117311"/>
    <lineage>
        <taxon>Eukaryota</taxon>
        <taxon>Fungi</taxon>
        <taxon>Fungi incertae sedis</taxon>
        <taxon>Mucoromycota</taxon>
        <taxon>Glomeromycotina</taxon>
        <taxon>Glomeromycetes</taxon>
        <taxon>Glomerales</taxon>
        <taxon>Glomeraceae</taxon>
        <taxon>Funneliformis</taxon>
    </lineage>
</organism>
<evidence type="ECO:0000259" key="7">
    <source>
        <dbReference type="PROSITE" id="PS52040"/>
    </source>
</evidence>
<dbReference type="InterPro" id="IPR013760">
    <property type="entry name" value="Topo_IIA-like_dom_sf"/>
</dbReference>
<dbReference type="GO" id="GO:0006265">
    <property type="term" value="P:DNA topological change"/>
    <property type="evidence" value="ECO:0007669"/>
    <property type="project" value="UniProtKB-UniRule"/>
</dbReference>
<keyword evidence="9" id="KW-1185">Reference proteome</keyword>
<dbReference type="GO" id="GO:0003677">
    <property type="term" value="F:DNA binding"/>
    <property type="evidence" value="ECO:0007669"/>
    <property type="project" value="UniProtKB-UniRule"/>
</dbReference>
<dbReference type="OrthoDB" id="734at2759"/>
<feature type="non-terminal residue" evidence="8">
    <location>
        <position position="246"/>
    </location>
</feature>
<dbReference type="EMBL" id="CAMKVN010001837">
    <property type="protein sequence ID" value="CAI2178362.1"/>
    <property type="molecule type" value="Genomic_DNA"/>
</dbReference>
<dbReference type="InterPro" id="IPR002205">
    <property type="entry name" value="Topo_IIA_dom_A"/>
</dbReference>
<comment type="catalytic activity">
    <reaction evidence="5">
        <text>ATP-dependent breakage, passage and rejoining of double-stranded DNA.</text>
        <dbReference type="EC" id="5.6.2.2"/>
    </reaction>
</comment>
<keyword evidence="2 5" id="KW-0799">Topoisomerase</keyword>
<dbReference type="PANTHER" id="PTHR43493">
    <property type="entry name" value="DNA GYRASE/TOPOISOMERASE SUBUNIT A"/>
    <property type="match status" value="1"/>
</dbReference>
<dbReference type="Gene3D" id="3.90.199.10">
    <property type="entry name" value="Topoisomerase II, domain 5"/>
    <property type="match status" value="1"/>
</dbReference>
<dbReference type="AlphaFoldDB" id="A0A9W4SQX4"/>
<dbReference type="PROSITE" id="PS52040">
    <property type="entry name" value="TOPO_IIA"/>
    <property type="match status" value="1"/>
</dbReference>
<gene>
    <name evidence="8" type="ORF">FWILDA_LOCUS8549</name>
</gene>
<comment type="caution">
    <text evidence="8">The sequence shown here is derived from an EMBL/GenBank/DDBJ whole genome shotgun (WGS) entry which is preliminary data.</text>
</comment>
<dbReference type="PANTHER" id="PTHR43493:SF5">
    <property type="entry name" value="DNA GYRASE SUBUNIT A, CHLOROPLASTIC_MITOCHONDRIAL"/>
    <property type="match status" value="1"/>
</dbReference>
<evidence type="ECO:0000313" key="8">
    <source>
        <dbReference type="EMBL" id="CAI2178362.1"/>
    </source>
</evidence>
<dbReference type="Proteomes" id="UP001153678">
    <property type="component" value="Unassembled WGS sequence"/>
</dbReference>
<evidence type="ECO:0000256" key="3">
    <source>
        <dbReference type="ARBA" id="ARBA00023125"/>
    </source>
</evidence>
<evidence type="ECO:0000256" key="4">
    <source>
        <dbReference type="ARBA" id="ARBA00023235"/>
    </source>
</evidence>
<dbReference type="Pfam" id="PF00521">
    <property type="entry name" value="DNA_topoisoIV"/>
    <property type="match status" value="1"/>
</dbReference>
<name>A0A9W4SQX4_9GLOM</name>
<reference evidence="8" key="1">
    <citation type="submission" date="2022-08" db="EMBL/GenBank/DDBJ databases">
        <authorList>
            <person name="Kallberg Y."/>
            <person name="Tangrot J."/>
            <person name="Rosling A."/>
        </authorList>
    </citation>
    <scope>NUCLEOTIDE SEQUENCE</scope>
    <source>
        <strain evidence="8">Wild A</strain>
    </source>
</reference>
<evidence type="ECO:0000256" key="2">
    <source>
        <dbReference type="ARBA" id="ARBA00023029"/>
    </source>
</evidence>
<dbReference type="SUPFAM" id="SSF56719">
    <property type="entry name" value="Type II DNA topoisomerase"/>
    <property type="match status" value="1"/>
</dbReference>
<accession>A0A9W4SQX4</accession>
<evidence type="ECO:0000256" key="5">
    <source>
        <dbReference type="PROSITE-ProRule" id="PRU01384"/>
    </source>
</evidence>
<keyword evidence="6" id="KW-0175">Coiled coil</keyword>
<dbReference type="InterPro" id="IPR050220">
    <property type="entry name" value="Type_II_DNA_Topoisomerases"/>
</dbReference>
<keyword evidence="4 5" id="KW-0413">Isomerase</keyword>
<protein>
    <submittedName>
        <fullName evidence="8">18151_t:CDS:1</fullName>
    </submittedName>
</protein>
<evidence type="ECO:0000256" key="1">
    <source>
        <dbReference type="ARBA" id="ARBA00008263"/>
    </source>
</evidence>
<feature type="domain" description="Topo IIA-type catalytic" evidence="7">
    <location>
        <begin position="1"/>
        <end position="246"/>
    </location>
</feature>
<dbReference type="GO" id="GO:0003918">
    <property type="term" value="F:DNA topoisomerase type II (double strand cut, ATP-hydrolyzing) activity"/>
    <property type="evidence" value="ECO:0007669"/>
    <property type="project" value="UniProtKB-EC"/>
</dbReference>
<comment type="similarity">
    <text evidence="1">Belongs to the type II topoisomerase GyrA/ParC subunit family.</text>
</comment>
<proteinExistence type="inferred from homology"/>